<dbReference type="Pfam" id="PF00067">
    <property type="entry name" value="p450"/>
    <property type="match status" value="1"/>
</dbReference>
<dbReference type="Gene3D" id="1.10.630.10">
    <property type="entry name" value="Cytochrome P450"/>
    <property type="match status" value="1"/>
</dbReference>
<accession>A0AAD4HXC0</accession>
<dbReference type="InterPro" id="IPR002403">
    <property type="entry name" value="Cyt_P450_E_grp-IV"/>
</dbReference>
<evidence type="ECO:0000313" key="9">
    <source>
        <dbReference type="Proteomes" id="UP001197093"/>
    </source>
</evidence>
<dbReference type="InterPro" id="IPR053007">
    <property type="entry name" value="CYP450_monoxygenase_sec-met"/>
</dbReference>
<comment type="similarity">
    <text evidence="2 7">Belongs to the cytochrome P450 family.</text>
</comment>
<keyword evidence="5 7" id="KW-0503">Monooxygenase</keyword>
<dbReference type="PANTHER" id="PTHR47582:SF1">
    <property type="entry name" value="P450, PUTATIVE (EUROFUNG)-RELATED"/>
    <property type="match status" value="1"/>
</dbReference>
<evidence type="ECO:0000256" key="1">
    <source>
        <dbReference type="ARBA" id="ARBA00001971"/>
    </source>
</evidence>
<dbReference type="GO" id="GO:0020037">
    <property type="term" value="F:heme binding"/>
    <property type="evidence" value="ECO:0007669"/>
    <property type="project" value="InterPro"/>
</dbReference>
<comment type="cofactor">
    <cofactor evidence="1 6">
        <name>heme</name>
        <dbReference type="ChEBI" id="CHEBI:30413"/>
    </cofactor>
</comment>
<dbReference type="InterPro" id="IPR001128">
    <property type="entry name" value="Cyt_P450"/>
</dbReference>
<dbReference type="SUPFAM" id="SSF48264">
    <property type="entry name" value="Cytochrome P450"/>
    <property type="match status" value="1"/>
</dbReference>
<protein>
    <recommendedName>
        <fullName evidence="10">Cytochrome P450</fullName>
    </recommendedName>
</protein>
<reference evidence="8" key="1">
    <citation type="submission" date="2023-02" db="EMBL/GenBank/DDBJ databases">
        <authorList>
            <person name="Palmer J.M."/>
        </authorList>
    </citation>
    <scope>NUCLEOTIDE SEQUENCE</scope>
    <source>
        <strain evidence="8">FW57</strain>
    </source>
</reference>
<keyword evidence="3 6" id="KW-0479">Metal-binding</keyword>
<evidence type="ECO:0000256" key="6">
    <source>
        <dbReference type="PIRSR" id="PIRSR602403-1"/>
    </source>
</evidence>
<keyword evidence="4 6" id="KW-0408">Iron</keyword>
<keyword evidence="6 7" id="KW-0349">Heme</keyword>
<dbReference type="PRINTS" id="PR00465">
    <property type="entry name" value="EP450IV"/>
</dbReference>
<comment type="caution">
    <text evidence="8">The sequence shown here is derived from an EMBL/GenBank/DDBJ whole genome shotgun (WGS) entry which is preliminary data.</text>
</comment>
<evidence type="ECO:0008006" key="10">
    <source>
        <dbReference type="Google" id="ProtNLM"/>
    </source>
</evidence>
<evidence type="ECO:0000256" key="2">
    <source>
        <dbReference type="ARBA" id="ARBA00010617"/>
    </source>
</evidence>
<dbReference type="CDD" id="cd11040">
    <property type="entry name" value="CYP7_CYP8-like"/>
    <property type="match status" value="1"/>
</dbReference>
<dbReference type="InterPro" id="IPR036396">
    <property type="entry name" value="Cyt_P450_sf"/>
</dbReference>
<dbReference type="GO" id="GO:0005506">
    <property type="term" value="F:iron ion binding"/>
    <property type="evidence" value="ECO:0007669"/>
    <property type="project" value="InterPro"/>
</dbReference>
<evidence type="ECO:0000256" key="3">
    <source>
        <dbReference type="ARBA" id="ARBA00022723"/>
    </source>
</evidence>
<dbReference type="PANTHER" id="PTHR47582">
    <property type="entry name" value="P450, PUTATIVE (EUROFUNG)-RELATED"/>
    <property type="match status" value="1"/>
</dbReference>
<evidence type="ECO:0000256" key="7">
    <source>
        <dbReference type="RuleBase" id="RU000461"/>
    </source>
</evidence>
<keyword evidence="9" id="KW-1185">Reference proteome</keyword>
<proteinExistence type="inferred from homology"/>
<dbReference type="InterPro" id="IPR017972">
    <property type="entry name" value="Cyt_P450_CS"/>
</dbReference>
<dbReference type="GO" id="GO:0016705">
    <property type="term" value="F:oxidoreductase activity, acting on paired donors, with incorporation or reduction of molecular oxygen"/>
    <property type="evidence" value="ECO:0007669"/>
    <property type="project" value="InterPro"/>
</dbReference>
<dbReference type="PROSITE" id="PS00086">
    <property type="entry name" value="CYTOCHROME_P450"/>
    <property type="match status" value="1"/>
</dbReference>
<evidence type="ECO:0000256" key="4">
    <source>
        <dbReference type="ARBA" id="ARBA00023004"/>
    </source>
</evidence>
<gene>
    <name evidence="8" type="ORF">NEMBOFW57_008583</name>
</gene>
<name>A0AAD4HXC0_9PEZI</name>
<keyword evidence="7" id="KW-0560">Oxidoreductase</keyword>
<dbReference type="Proteomes" id="UP001197093">
    <property type="component" value="Unassembled WGS sequence"/>
</dbReference>
<sequence length="548" mass="61041">MTPSPVAITVVVLGLVYLALRARIHFTQHRDEPPVILTSIPFLSPILGVLRRRYKLYLDLLHQYQLPIYTLRLPIARLYIVNDSSLIPVIERQTKVIAFSPIQAEATANLLGMSEATNETLKRDPTSENGHFITFHHAVRPALAPGPGLDAMNSRSVDTLAASLANIRQHRVSTVSLFAWVQHEIIMATTDAEYGPFNPFRDPEFEQMWHQFESRVPILSSNALPTLLAPRALQAREFLAARFAAYFRAGHHRTGGSGFLLARHAHGAERGLTPDDIARGELGSCLAILNNTVAAAYWMVYHVFSDPVVLAACRAELEAVVVVVQVAGGGEGRGEREIDLDRVKFGCPVLVSTLQEVFRYRGIGTLIIRRVLEDHKLGGRWLLRKGGVVLMPNSVQHFDPRVWGADADLFDYRRFLKGGGGKGRKRTPAAFRIFGSGSTLCPGRHFANTEILAFAALMILQFDVVPKRGRQWGRPKTDSSFGMGVARVFLMPGSDFEVDLVARGPVDEQWRVLLTESKRAVQTMSEEMEAHEKMLCEQEKGEVRRESV</sequence>
<dbReference type="EMBL" id="JAHCVI010000004">
    <property type="protein sequence ID" value="KAG7286275.1"/>
    <property type="molecule type" value="Genomic_DNA"/>
</dbReference>
<evidence type="ECO:0000313" key="8">
    <source>
        <dbReference type="EMBL" id="KAG7286275.1"/>
    </source>
</evidence>
<dbReference type="AlphaFoldDB" id="A0AAD4HXC0"/>
<organism evidence="8 9">
    <name type="scientific">Staphylotrichum longicolle</name>
    <dbReference type="NCBI Taxonomy" id="669026"/>
    <lineage>
        <taxon>Eukaryota</taxon>
        <taxon>Fungi</taxon>
        <taxon>Dikarya</taxon>
        <taxon>Ascomycota</taxon>
        <taxon>Pezizomycotina</taxon>
        <taxon>Sordariomycetes</taxon>
        <taxon>Sordariomycetidae</taxon>
        <taxon>Sordariales</taxon>
        <taxon>Chaetomiaceae</taxon>
        <taxon>Staphylotrichum</taxon>
    </lineage>
</organism>
<evidence type="ECO:0000256" key="5">
    <source>
        <dbReference type="ARBA" id="ARBA00023033"/>
    </source>
</evidence>
<feature type="binding site" description="axial binding residue" evidence="6">
    <location>
        <position position="441"/>
    </location>
    <ligand>
        <name>heme</name>
        <dbReference type="ChEBI" id="CHEBI:30413"/>
    </ligand>
    <ligandPart>
        <name>Fe</name>
        <dbReference type="ChEBI" id="CHEBI:18248"/>
    </ligandPart>
</feature>
<dbReference type="GO" id="GO:0004497">
    <property type="term" value="F:monooxygenase activity"/>
    <property type="evidence" value="ECO:0007669"/>
    <property type="project" value="UniProtKB-KW"/>
</dbReference>